<comment type="cofactor">
    <cofactor evidence="1">
        <name>Mg(2+)</name>
        <dbReference type="ChEBI" id="CHEBI:18420"/>
    </cofactor>
</comment>
<gene>
    <name evidence="4" type="ORF">METZ01_LOCUS44537</name>
</gene>
<dbReference type="GO" id="GO:0016787">
    <property type="term" value="F:hydrolase activity"/>
    <property type="evidence" value="ECO:0007669"/>
    <property type="project" value="UniProtKB-KW"/>
</dbReference>
<dbReference type="PANTHER" id="PTHR11839:SF18">
    <property type="entry name" value="NUDIX HYDROLASE DOMAIN-CONTAINING PROTEIN"/>
    <property type="match status" value="1"/>
</dbReference>
<dbReference type="GO" id="GO:0006753">
    <property type="term" value="P:nucleoside phosphate metabolic process"/>
    <property type="evidence" value="ECO:0007669"/>
    <property type="project" value="TreeGrafter"/>
</dbReference>
<dbReference type="InterPro" id="IPR015797">
    <property type="entry name" value="NUDIX_hydrolase-like_dom_sf"/>
</dbReference>
<protein>
    <recommendedName>
        <fullName evidence="3">Nudix hydrolase domain-containing protein</fullName>
    </recommendedName>
</protein>
<reference evidence="4" key="1">
    <citation type="submission" date="2018-05" db="EMBL/GenBank/DDBJ databases">
        <authorList>
            <person name="Lanie J.A."/>
            <person name="Ng W.-L."/>
            <person name="Kazmierczak K.M."/>
            <person name="Andrzejewski T.M."/>
            <person name="Davidsen T.M."/>
            <person name="Wayne K.J."/>
            <person name="Tettelin H."/>
            <person name="Glass J.I."/>
            <person name="Rusch D."/>
            <person name="Podicherti R."/>
            <person name="Tsui H.-C.T."/>
            <person name="Winkler M.E."/>
        </authorList>
    </citation>
    <scope>NUCLEOTIDE SEQUENCE</scope>
</reference>
<evidence type="ECO:0000313" key="4">
    <source>
        <dbReference type="EMBL" id="SUZ91683.1"/>
    </source>
</evidence>
<evidence type="ECO:0000256" key="2">
    <source>
        <dbReference type="ARBA" id="ARBA00022801"/>
    </source>
</evidence>
<dbReference type="PANTHER" id="PTHR11839">
    <property type="entry name" value="UDP/ADP-SUGAR PYROPHOSPHATASE"/>
    <property type="match status" value="1"/>
</dbReference>
<dbReference type="SUPFAM" id="SSF55811">
    <property type="entry name" value="Nudix"/>
    <property type="match status" value="1"/>
</dbReference>
<feature type="non-terminal residue" evidence="4">
    <location>
        <position position="1"/>
    </location>
</feature>
<evidence type="ECO:0000259" key="3">
    <source>
        <dbReference type="PROSITE" id="PS51462"/>
    </source>
</evidence>
<dbReference type="Pfam" id="PF00293">
    <property type="entry name" value="NUDIX"/>
    <property type="match status" value="1"/>
</dbReference>
<keyword evidence="2" id="KW-0378">Hydrolase</keyword>
<dbReference type="EMBL" id="UINC01001996">
    <property type="protein sequence ID" value="SUZ91683.1"/>
    <property type="molecule type" value="Genomic_DNA"/>
</dbReference>
<dbReference type="Gene3D" id="3.90.79.10">
    <property type="entry name" value="Nucleoside Triphosphate Pyrophosphohydrolase"/>
    <property type="match status" value="1"/>
</dbReference>
<dbReference type="InterPro" id="IPR000086">
    <property type="entry name" value="NUDIX_hydrolase_dom"/>
</dbReference>
<evidence type="ECO:0000256" key="1">
    <source>
        <dbReference type="ARBA" id="ARBA00001946"/>
    </source>
</evidence>
<dbReference type="PROSITE" id="PS51462">
    <property type="entry name" value="NUDIX"/>
    <property type="match status" value="1"/>
</dbReference>
<proteinExistence type="predicted"/>
<dbReference type="AlphaFoldDB" id="A0A381RS45"/>
<accession>A0A381RS45</accession>
<dbReference type="GO" id="GO:0019693">
    <property type="term" value="P:ribose phosphate metabolic process"/>
    <property type="evidence" value="ECO:0007669"/>
    <property type="project" value="TreeGrafter"/>
</dbReference>
<name>A0A381RS45_9ZZZZ</name>
<feature type="domain" description="Nudix hydrolase" evidence="3">
    <location>
        <begin position="39"/>
        <end position="170"/>
    </location>
</feature>
<sequence>VGHGFTKTGERVLHEGYVITLATATFEGPAGEVMERDVVHHPGAVAVVAVDGGEVVLVRQYRPVMESEMLEIPAGKLDVPGEDRQAAARRELVEEAGLYARDLVEMGRFHNSIGFCDEETTIFLATDLEPVASEAVSVEESYLTVERVPLDDVEAMIVDGAITDAKTVIGLLQVLRRLGR</sequence>
<organism evidence="4">
    <name type="scientific">marine metagenome</name>
    <dbReference type="NCBI Taxonomy" id="408172"/>
    <lineage>
        <taxon>unclassified sequences</taxon>
        <taxon>metagenomes</taxon>
        <taxon>ecological metagenomes</taxon>
    </lineage>
</organism>
<dbReference type="GO" id="GO:0005829">
    <property type="term" value="C:cytosol"/>
    <property type="evidence" value="ECO:0007669"/>
    <property type="project" value="TreeGrafter"/>
</dbReference>